<name>R7QIT6_CHOCR</name>
<dbReference type="AlphaFoldDB" id="R7QIT6"/>
<keyword evidence="2" id="KW-1185">Reference proteome</keyword>
<gene>
    <name evidence="1" type="ORF">CHC_T00005884001</name>
</gene>
<dbReference type="Gramene" id="CDF37668">
    <property type="protein sequence ID" value="CDF37668"/>
    <property type="gene ID" value="CHC_T00005884001"/>
</dbReference>
<dbReference type="Proteomes" id="UP000012073">
    <property type="component" value="Unassembled WGS sequence"/>
</dbReference>
<protein>
    <submittedName>
        <fullName evidence="1">Uncharacterized protein</fullName>
    </submittedName>
</protein>
<accession>R7QIT6</accession>
<proteinExistence type="predicted"/>
<organism evidence="1 2">
    <name type="scientific">Chondrus crispus</name>
    <name type="common">Carrageen Irish moss</name>
    <name type="synonym">Polymorpha crispa</name>
    <dbReference type="NCBI Taxonomy" id="2769"/>
    <lineage>
        <taxon>Eukaryota</taxon>
        <taxon>Rhodophyta</taxon>
        <taxon>Florideophyceae</taxon>
        <taxon>Rhodymeniophycidae</taxon>
        <taxon>Gigartinales</taxon>
        <taxon>Gigartinaceae</taxon>
        <taxon>Chondrus</taxon>
    </lineage>
</organism>
<sequence>MQLNSDSNRPVARCIAYQTGCTYPPRKLRRPAVHPCRSPRPAVCRPESITHLLSLLPSSCRTSHARRTGKRAHDNSHEVEGTLSSRCFGAHALRLVPEILVLRCNCARW</sequence>
<dbReference type="KEGG" id="ccp:CHC_T00005884001"/>
<reference evidence="2" key="1">
    <citation type="journal article" date="2013" name="Proc. Natl. Acad. Sci. U.S.A.">
        <title>Genome structure and metabolic features in the red seaweed Chondrus crispus shed light on evolution of the Archaeplastida.</title>
        <authorList>
            <person name="Collen J."/>
            <person name="Porcel B."/>
            <person name="Carre W."/>
            <person name="Ball S.G."/>
            <person name="Chaparro C."/>
            <person name="Tonon T."/>
            <person name="Barbeyron T."/>
            <person name="Michel G."/>
            <person name="Noel B."/>
            <person name="Valentin K."/>
            <person name="Elias M."/>
            <person name="Artiguenave F."/>
            <person name="Arun A."/>
            <person name="Aury J.M."/>
            <person name="Barbosa-Neto J.F."/>
            <person name="Bothwell J.H."/>
            <person name="Bouget F.Y."/>
            <person name="Brillet L."/>
            <person name="Cabello-Hurtado F."/>
            <person name="Capella-Gutierrez S."/>
            <person name="Charrier B."/>
            <person name="Cladiere L."/>
            <person name="Cock J.M."/>
            <person name="Coelho S.M."/>
            <person name="Colleoni C."/>
            <person name="Czjzek M."/>
            <person name="Da Silva C."/>
            <person name="Delage L."/>
            <person name="Denoeud F."/>
            <person name="Deschamps P."/>
            <person name="Dittami S.M."/>
            <person name="Gabaldon T."/>
            <person name="Gachon C.M."/>
            <person name="Groisillier A."/>
            <person name="Herve C."/>
            <person name="Jabbari K."/>
            <person name="Katinka M."/>
            <person name="Kloareg B."/>
            <person name="Kowalczyk N."/>
            <person name="Labadie K."/>
            <person name="Leblanc C."/>
            <person name="Lopez P.J."/>
            <person name="McLachlan D.H."/>
            <person name="Meslet-Cladiere L."/>
            <person name="Moustafa A."/>
            <person name="Nehr Z."/>
            <person name="Nyvall Collen P."/>
            <person name="Panaud O."/>
            <person name="Partensky F."/>
            <person name="Poulain J."/>
            <person name="Rensing S.A."/>
            <person name="Rousvoal S."/>
            <person name="Samson G."/>
            <person name="Symeonidi A."/>
            <person name="Weissenbach J."/>
            <person name="Zambounis A."/>
            <person name="Wincker P."/>
            <person name="Boyen C."/>
        </authorList>
    </citation>
    <scope>NUCLEOTIDE SEQUENCE [LARGE SCALE GENOMIC DNA]</scope>
    <source>
        <strain evidence="2">cv. Stackhouse</strain>
    </source>
</reference>
<evidence type="ECO:0000313" key="1">
    <source>
        <dbReference type="EMBL" id="CDF37668.1"/>
    </source>
</evidence>
<dbReference type="EMBL" id="HG001858">
    <property type="protein sequence ID" value="CDF37668.1"/>
    <property type="molecule type" value="Genomic_DNA"/>
</dbReference>
<evidence type="ECO:0000313" key="2">
    <source>
        <dbReference type="Proteomes" id="UP000012073"/>
    </source>
</evidence>
<dbReference type="RefSeq" id="XP_005717539.1">
    <property type="nucleotide sequence ID" value="XM_005717482.1"/>
</dbReference>
<dbReference type="GeneID" id="17325258"/>